<gene>
    <name evidence="2" type="ORF">HMPREF9473_04463</name>
</gene>
<reference evidence="2 3" key="1">
    <citation type="submission" date="2011-08" db="EMBL/GenBank/DDBJ databases">
        <title>The Genome Sequence of Clostridium hathewayi WAL-18680.</title>
        <authorList>
            <consortium name="The Broad Institute Genome Sequencing Platform"/>
            <person name="Earl A."/>
            <person name="Ward D."/>
            <person name="Feldgarden M."/>
            <person name="Gevers D."/>
            <person name="Finegold S.M."/>
            <person name="Summanen P.H."/>
            <person name="Molitoris D.R."/>
            <person name="Song M."/>
            <person name="Daigneault M."/>
            <person name="Allen-Vercoe E."/>
            <person name="Young S.K."/>
            <person name="Zeng Q."/>
            <person name="Gargeya S."/>
            <person name="Fitzgerald M."/>
            <person name="Haas B."/>
            <person name="Abouelleil A."/>
            <person name="Alvarado L."/>
            <person name="Arachchi H.M."/>
            <person name="Berlin A."/>
            <person name="Brown A."/>
            <person name="Chapman S.B."/>
            <person name="Chen Z."/>
            <person name="Dunbar C."/>
            <person name="Freedman E."/>
            <person name="Gearin G."/>
            <person name="Gellesch M."/>
            <person name="Goldberg J."/>
            <person name="Griggs A."/>
            <person name="Gujja S."/>
            <person name="Heiman D."/>
            <person name="Howarth C."/>
            <person name="Larson L."/>
            <person name="Lui A."/>
            <person name="MacDonald P.J.P."/>
            <person name="Montmayeur A."/>
            <person name="Murphy C."/>
            <person name="Neiman D."/>
            <person name="Pearson M."/>
            <person name="Priest M."/>
            <person name="Roberts A."/>
            <person name="Saif S."/>
            <person name="Shea T."/>
            <person name="Shenoy N."/>
            <person name="Sisk P."/>
            <person name="Stolte C."/>
            <person name="Sykes S."/>
            <person name="Wortman J."/>
            <person name="Nusbaum C."/>
            <person name="Birren B."/>
        </authorList>
    </citation>
    <scope>NUCLEOTIDE SEQUENCE [LARGE SCALE GENOMIC DNA]</scope>
    <source>
        <strain evidence="2 3">WAL-18680</strain>
    </source>
</reference>
<keyword evidence="3" id="KW-1185">Reference proteome</keyword>
<name>G5ILT5_9FIRM</name>
<dbReference type="PANTHER" id="PTHR18964:SF170">
    <property type="entry name" value="SUGAR KINASE"/>
    <property type="match status" value="1"/>
</dbReference>
<dbReference type="HOGENOM" id="CLU_036604_0_2_9"/>
<evidence type="ECO:0000256" key="1">
    <source>
        <dbReference type="ARBA" id="ARBA00006479"/>
    </source>
</evidence>
<dbReference type="InterPro" id="IPR000600">
    <property type="entry name" value="ROK"/>
</dbReference>
<proteinExistence type="inferred from homology"/>
<dbReference type="EMBL" id="ADLN01000120">
    <property type="protein sequence ID" value="EHI57354.1"/>
    <property type="molecule type" value="Genomic_DNA"/>
</dbReference>
<dbReference type="Gene3D" id="3.30.420.40">
    <property type="match status" value="2"/>
</dbReference>
<evidence type="ECO:0000313" key="2">
    <source>
        <dbReference type="EMBL" id="EHI57354.1"/>
    </source>
</evidence>
<organism evidence="2 3">
    <name type="scientific">Hungatella hathewayi WAL-18680</name>
    <dbReference type="NCBI Taxonomy" id="742737"/>
    <lineage>
        <taxon>Bacteria</taxon>
        <taxon>Bacillati</taxon>
        <taxon>Bacillota</taxon>
        <taxon>Clostridia</taxon>
        <taxon>Lachnospirales</taxon>
        <taxon>Lachnospiraceae</taxon>
        <taxon>Hungatella</taxon>
    </lineage>
</organism>
<dbReference type="CDD" id="cd24152">
    <property type="entry name" value="ASKHA_NBD_ROK-like"/>
    <property type="match status" value="1"/>
</dbReference>
<dbReference type="Proteomes" id="UP000005384">
    <property type="component" value="Unassembled WGS sequence"/>
</dbReference>
<sequence length="300" mass="33407">MEGYLVFDMGGTGVKYAVCTGEGEIVKKGTCEAYPDDFDQLLESMGRIFDAQQKEYSLSGIAISSPGFVDQRRGIVHGLSALPCIHEFPVAKALSKRMGGLPIAMENDGNCGCLGEYWKGRGKGRQNVVTLVYGSGIGGGYVKEGKIGQTRRFCSSEFGFMPLIYENGRYRSWSSYSVVNTVNRFNEEQQKNLTGEELFWLAETDEKAREYIERFYYYMAAGCLSVSFAFDPDIILIGGAISRRPDLKARLEEKLVQLKQEDEAFGYSDTEVDTAALGNDANLYGALYNFLYLERCKLEG</sequence>
<protein>
    <recommendedName>
        <fullName evidence="4">ROK family protein</fullName>
    </recommendedName>
</protein>
<dbReference type="Pfam" id="PF00480">
    <property type="entry name" value="ROK"/>
    <property type="match status" value="1"/>
</dbReference>
<comment type="similarity">
    <text evidence="1">Belongs to the ROK (NagC/XylR) family.</text>
</comment>
<dbReference type="PANTHER" id="PTHR18964">
    <property type="entry name" value="ROK (REPRESSOR, ORF, KINASE) FAMILY"/>
    <property type="match status" value="1"/>
</dbReference>
<evidence type="ECO:0000313" key="3">
    <source>
        <dbReference type="Proteomes" id="UP000005384"/>
    </source>
</evidence>
<dbReference type="AlphaFoldDB" id="G5ILT5"/>
<dbReference type="InterPro" id="IPR043129">
    <property type="entry name" value="ATPase_NBD"/>
</dbReference>
<dbReference type="PATRIC" id="fig|742737.3.peg.4448"/>
<evidence type="ECO:0008006" key="4">
    <source>
        <dbReference type="Google" id="ProtNLM"/>
    </source>
</evidence>
<dbReference type="RefSeq" id="WP_006782451.1">
    <property type="nucleotide sequence ID" value="NZ_CP040506.1"/>
</dbReference>
<dbReference type="SUPFAM" id="SSF53067">
    <property type="entry name" value="Actin-like ATPase domain"/>
    <property type="match status" value="1"/>
</dbReference>
<comment type="caution">
    <text evidence="2">The sequence shown here is derived from an EMBL/GenBank/DDBJ whole genome shotgun (WGS) entry which is preliminary data.</text>
</comment>
<accession>G5ILT5</accession>